<dbReference type="PROSITE" id="PS52004">
    <property type="entry name" value="KS3_2"/>
    <property type="match status" value="1"/>
</dbReference>
<sequence>MSTIVVSMTGVETALGNGEATWQGLLAGRSGLRTDPRAGLSDSRPVGMVAELPAPIGTDKRLRALLDRLLATIPILPPQTALFCATTKGAVDELLDGPGPWPGQPQTLSGYLGRQLGLGGSDHLVTSGACASGTIAVMQAATRLQAGACPAALVIGVDLLSRFVLEGFASLQALSANGCRPFDAARDGLSLGEGGGWILLTTAAEAANRQWPILAQLAGFGISCDASHITAPCRHASGLIRTLQQATANGRKKVGGINAHGTGTSYNDAMELLAFSRVWESPPPVHSVKGAIGHCLGAAGVIEAAIAVRSLTEGVLPPTVGLRQGENAAIPMHGNTPLPLTAPSIISCNSGFGGINAALLFSKDSGSR</sequence>
<dbReference type="InterPro" id="IPR016039">
    <property type="entry name" value="Thiolase-like"/>
</dbReference>
<dbReference type="GO" id="GO:0004315">
    <property type="term" value="F:3-oxoacyl-[acyl-carrier-protein] synthase activity"/>
    <property type="evidence" value="ECO:0007669"/>
    <property type="project" value="TreeGrafter"/>
</dbReference>
<dbReference type="Pfam" id="PF02801">
    <property type="entry name" value="Ketoacyl-synt_C"/>
    <property type="match status" value="1"/>
</dbReference>
<dbReference type="SMART" id="SM00825">
    <property type="entry name" value="PKS_KS"/>
    <property type="match status" value="1"/>
</dbReference>
<dbReference type="InterPro" id="IPR014030">
    <property type="entry name" value="Ketoacyl_synth_N"/>
</dbReference>
<dbReference type="SUPFAM" id="SSF53901">
    <property type="entry name" value="Thiolase-like"/>
    <property type="match status" value="2"/>
</dbReference>
<dbReference type="InterPro" id="IPR020841">
    <property type="entry name" value="PKS_Beta-ketoAc_synthase_dom"/>
</dbReference>
<dbReference type="InterPro" id="IPR014031">
    <property type="entry name" value="Ketoacyl_synth_C"/>
</dbReference>
<dbReference type="EMBL" id="DSDS01000137">
    <property type="protein sequence ID" value="HET98228.1"/>
    <property type="molecule type" value="Genomic_DNA"/>
</dbReference>
<evidence type="ECO:0000313" key="5">
    <source>
        <dbReference type="EMBL" id="HET98228.1"/>
    </source>
</evidence>
<accession>A0A7C2THP7</accession>
<keyword evidence="2 3" id="KW-0808">Transferase</keyword>
<evidence type="ECO:0000256" key="3">
    <source>
        <dbReference type="RuleBase" id="RU003694"/>
    </source>
</evidence>
<name>A0A7C2THP7_9BACT</name>
<proteinExistence type="inferred from homology"/>
<evidence type="ECO:0000259" key="4">
    <source>
        <dbReference type="PROSITE" id="PS52004"/>
    </source>
</evidence>
<comment type="similarity">
    <text evidence="1 3">Belongs to the thiolase-like superfamily. Beta-ketoacyl-ACP synthases family.</text>
</comment>
<organism evidence="5">
    <name type="scientific">Desulfurivibrio alkaliphilus</name>
    <dbReference type="NCBI Taxonomy" id="427923"/>
    <lineage>
        <taxon>Bacteria</taxon>
        <taxon>Pseudomonadati</taxon>
        <taxon>Thermodesulfobacteriota</taxon>
        <taxon>Desulfobulbia</taxon>
        <taxon>Desulfobulbales</taxon>
        <taxon>Desulfobulbaceae</taxon>
        <taxon>Desulfurivibrio</taxon>
    </lineage>
</organism>
<feature type="domain" description="Ketosynthase family 3 (KS3)" evidence="4">
    <location>
        <begin position="1"/>
        <end position="363"/>
    </location>
</feature>
<dbReference type="PANTHER" id="PTHR11712">
    <property type="entry name" value="POLYKETIDE SYNTHASE-RELATED"/>
    <property type="match status" value="1"/>
</dbReference>
<dbReference type="GO" id="GO:0006633">
    <property type="term" value="P:fatty acid biosynthetic process"/>
    <property type="evidence" value="ECO:0007669"/>
    <property type="project" value="TreeGrafter"/>
</dbReference>
<reference evidence="5" key="1">
    <citation type="journal article" date="2020" name="mSystems">
        <title>Genome- and Community-Level Interaction Insights into Carbon Utilization and Element Cycling Functions of Hydrothermarchaeota in Hydrothermal Sediment.</title>
        <authorList>
            <person name="Zhou Z."/>
            <person name="Liu Y."/>
            <person name="Xu W."/>
            <person name="Pan J."/>
            <person name="Luo Z.H."/>
            <person name="Li M."/>
        </authorList>
    </citation>
    <scope>NUCLEOTIDE SEQUENCE [LARGE SCALE GENOMIC DNA]</scope>
    <source>
        <strain evidence="5">SpSt-1224</strain>
    </source>
</reference>
<dbReference type="Pfam" id="PF00109">
    <property type="entry name" value="ketoacyl-synt"/>
    <property type="match status" value="1"/>
</dbReference>
<gene>
    <name evidence="5" type="ORF">ENN98_05985</name>
</gene>
<comment type="caution">
    <text evidence="5">The sequence shown here is derived from an EMBL/GenBank/DDBJ whole genome shotgun (WGS) entry which is preliminary data.</text>
</comment>
<dbReference type="PANTHER" id="PTHR11712:SF336">
    <property type="entry name" value="3-OXOACYL-[ACYL-CARRIER-PROTEIN] SYNTHASE, MITOCHONDRIAL"/>
    <property type="match status" value="1"/>
</dbReference>
<dbReference type="Gene3D" id="3.40.47.10">
    <property type="match status" value="1"/>
</dbReference>
<evidence type="ECO:0000256" key="1">
    <source>
        <dbReference type="ARBA" id="ARBA00008467"/>
    </source>
</evidence>
<protein>
    <submittedName>
        <fullName evidence="5">Beta-ketoacyl synthase</fullName>
    </submittedName>
</protein>
<dbReference type="AlphaFoldDB" id="A0A7C2THP7"/>
<dbReference type="InterPro" id="IPR000794">
    <property type="entry name" value="Beta-ketoacyl_synthase"/>
</dbReference>
<evidence type="ECO:0000256" key="2">
    <source>
        <dbReference type="ARBA" id="ARBA00022679"/>
    </source>
</evidence>
<dbReference type="Proteomes" id="UP000885986">
    <property type="component" value="Unassembled WGS sequence"/>
</dbReference>